<evidence type="ECO:0000313" key="3">
    <source>
        <dbReference type="Proteomes" id="UP000758603"/>
    </source>
</evidence>
<protein>
    <recommendedName>
        <fullName evidence="1">C2H2-type domain-containing protein</fullName>
    </recommendedName>
</protein>
<dbReference type="AlphaFoldDB" id="A0A9P8RHS6"/>
<comment type="caution">
    <text evidence="2">The sequence shown here is derived from an EMBL/GenBank/DDBJ whole genome shotgun (WGS) entry which is preliminary data.</text>
</comment>
<feature type="domain" description="C2H2-type" evidence="1">
    <location>
        <begin position="135"/>
        <end position="163"/>
    </location>
</feature>
<evidence type="ECO:0000313" key="2">
    <source>
        <dbReference type="EMBL" id="KAH6646263.1"/>
    </source>
</evidence>
<feature type="domain" description="C2H2-type" evidence="1">
    <location>
        <begin position="97"/>
        <end position="123"/>
    </location>
</feature>
<evidence type="ECO:0000259" key="1">
    <source>
        <dbReference type="SMART" id="SM00355"/>
    </source>
</evidence>
<gene>
    <name evidence="2" type="ORF">BKA67DRAFT_97634</name>
</gene>
<sequence>MVGSQRNQIHQDLLLGGTDVEWGPFFIPENNSLLRSIPPHTIPPPELDLDVLSWSEAESQSSASDATELALPQEDLYFDHPTTSISEEDRGPHAKRFKCHHSDCTYATHCQRDLQRHLRCKKHRDASAAAPDNLFHCEFSTCKFFVEGFTRRDNLWRHRRNAHGIKV</sequence>
<dbReference type="Proteomes" id="UP000758603">
    <property type="component" value="Unassembled WGS sequence"/>
</dbReference>
<keyword evidence="3" id="KW-1185">Reference proteome</keyword>
<name>A0A9P8RHS6_9PEZI</name>
<dbReference type="EMBL" id="JAGPXC010000010">
    <property type="protein sequence ID" value="KAH6646263.1"/>
    <property type="molecule type" value="Genomic_DNA"/>
</dbReference>
<reference evidence="2" key="1">
    <citation type="journal article" date="2021" name="Nat. Commun.">
        <title>Genetic determinants of endophytism in the Arabidopsis root mycobiome.</title>
        <authorList>
            <person name="Mesny F."/>
            <person name="Miyauchi S."/>
            <person name="Thiergart T."/>
            <person name="Pickel B."/>
            <person name="Atanasova L."/>
            <person name="Karlsson M."/>
            <person name="Huettel B."/>
            <person name="Barry K.W."/>
            <person name="Haridas S."/>
            <person name="Chen C."/>
            <person name="Bauer D."/>
            <person name="Andreopoulos W."/>
            <person name="Pangilinan J."/>
            <person name="LaButti K."/>
            <person name="Riley R."/>
            <person name="Lipzen A."/>
            <person name="Clum A."/>
            <person name="Drula E."/>
            <person name="Henrissat B."/>
            <person name="Kohler A."/>
            <person name="Grigoriev I.V."/>
            <person name="Martin F.M."/>
            <person name="Hacquard S."/>
        </authorList>
    </citation>
    <scope>NUCLEOTIDE SEQUENCE</scope>
    <source>
        <strain evidence="2">MPI-SDFR-AT-0073</strain>
    </source>
</reference>
<dbReference type="RefSeq" id="XP_045952777.1">
    <property type="nucleotide sequence ID" value="XM_046109581.1"/>
</dbReference>
<organism evidence="2 3">
    <name type="scientific">Truncatella angustata</name>
    <dbReference type="NCBI Taxonomy" id="152316"/>
    <lineage>
        <taxon>Eukaryota</taxon>
        <taxon>Fungi</taxon>
        <taxon>Dikarya</taxon>
        <taxon>Ascomycota</taxon>
        <taxon>Pezizomycotina</taxon>
        <taxon>Sordariomycetes</taxon>
        <taxon>Xylariomycetidae</taxon>
        <taxon>Amphisphaeriales</taxon>
        <taxon>Sporocadaceae</taxon>
        <taxon>Truncatella</taxon>
    </lineage>
</organism>
<dbReference type="GeneID" id="70138472"/>
<dbReference type="OrthoDB" id="4772544at2759"/>
<dbReference type="SMART" id="SM00355">
    <property type="entry name" value="ZnF_C2H2"/>
    <property type="match status" value="2"/>
</dbReference>
<dbReference type="InterPro" id="IPR013087">
    <property type="entry name" value="Znf_C2H2_type"/>
</dbReference>
<accession>A0A9P8RHS6</accession>
<proteinExistence type="predicted"/>